<evidence type="ECO:0000313" key="12">
    <source>
        <dbReference type="Proteomes" id="UP000231279"/>
    </source>
</evidence>
<evidence type="ECO:0000259" key="9">
    <source>
        <dbReference type="Pfam" id="PF23247"/>
    </source>
</evidence>
<dbReference type="STRING" id="429701.A0A2G9HXD5"/>
<gene>
    <name evidence="11" type="ORF">CDL12_05150</name>
</gene>
<proteinExistence type="inferred from homology"/>
<dbReference type="PANTHER" id="PTHR33463">
    <property type="entry name" value="NB-ARC DOMAIN-CONTAINING PROTEIN-RELATED"/>
    <property type="match status" value="1"/>
</dbReference>
<keyword evidence="5" id="KW-0611">Plant defense</keyword>
<protein>
    <submittedName>
        <fullName evidence="11">Apoptotic ATPase</fullName>
    </submittedName>
</protein>
<dbReference type="FunFam" id="1.10.10.10:FF:000322">
    <property type="entry name" value="Probable disease resistance protein At1g63360"/>
    <property type="match status" value="1"/>
</dbReference>
<keyword evidence="4" id="KW-0547">Nucleotide-binding</keyword>
<evidence type="ECO:0000259" key="8">
    <source>
        <dbReference type="Pfam" id="PF00931"/>
    </source>
</evidence>
<dbReference type="EMBL" id="NKXS01000821">
    <property type="protein sequence ID" value="PIN22143.1"/>
    <property type="molecule type" value="Genomic_DNA"/>
</dbReference>
<accession>A0A2G9HXD5</accession>
<keyword evidence="2" id="KW-0433">Leucine-rich repeat</keyword>
<dbReference type="Proteomes" id="UP000231279">
    <property type="component" value="Unassembled WGS sequence"/>
</dbReference>
<dbReference type="InterPro" id="IPR027417">
    <property type="entry name" value="P-loop_NTPase"/>
</dbReference>
<dbReference type="InterPro" id="IPR058922">
    <property type="entry name" value="WHD_DRP"/>
</dbReference>
<organism evidence="11 12">
    <name type="scientific">Handroanthus impetiginosus</name>
    <dbReference type="NCBI Taxonomy" id="429701"/>
    <lineage>
        <taxon>Eukaryota</taxon>
        <taxon>Viridiplantae</taxon>
        <taxon>Streptophyta</taxon>
        <taxon>Embryophyta</taxon>
        <taxon>Tracheophyta</taxon>
        <taxon>Spermatophyta</taxon>
        <taxon>Magnoliopsida</taxon>
        <taxon>eudicotyledons</taxon>
        <taxon>Gunneridae</taxon>
        <taxon>Pentapetalae</taxon>
        <taxon>asterids</taxon>
        <taxon>lamiids</taxon>
        <taxon>Lamiales</taxon>
        <taxon>Bignoniaceae</taxon>
        <taxon>Crescentiina</taxon>
        <taxon>Tabebuia alliance</taxon>
        <taxon>Handroanthus</taxon>
    </lineage>
</organism>
<dbReference type="GO" id="GO:0005524">
    <property type="term" value="F:ATP binding"/>
    <property type="evidence" value="ECO:0007669"/>
    <property type="project" value="UniProtKB-KW"/>
</dbReference>
<dbReference type="InterPro" id="IPR042197">
    <property type="entry name" value="Apaf_helical"/>
</dbReference>
<dbReference type="Pfam" id="PF00931">
    <property type="entry name" value="NB-ARC"/>
    <property type="match status" value="1"/>
</dbReference>
<dbReference type="InterPro" id="IPR032675">
    <property type="entry name" value="LRR_dom_sf"/>
</dbReference>
<keyword evidence="7" id="KW-0175">Coiled coil</keyword>
<dbReference type="InterPro" id="IPR002182">
    <property type="entry name" value="NB-ARC"/>
</dbReference>
<dbReference type="Pfam" id="PF23247">
    <property type="entry name" value="LRR_RPS2"/>
    <property type="match status" value="1"/>
</dbReference>
<dbReference type="InterPro" id="IPR057135">
    <property type="entry name" value="At4g27190-like_LRR"/>
</dbReference>
<dbReference type="InterPro" id="IPR050905">
    <property type="entry name" value="Plant_NBS-LRR"/>
</dbReference>
<feature type="domain" description="Disease resistance protein winged helix" evidence="10">
    <location>
        <begin position="398"/>
        <end position="463"/>
    </location>
</feature>
<dbReference type="GO" id="GO:0043531">
    <property type="term" value="F:ADP binding"/>
    <property type="evidence" value="ECO:0007669"/>
    <property type="project" value="InterPro"/>
</dbReference>
<dbReference type="SUPFAM" id="SSF52540">
    <property type="entry name" value="P-loop containing nucleoside triphosphate hydrolases"/>
    <property type="match status" value="1"/>
</dbReference>
<evidence type="ECO:0000256" key="6">
    <source>
        <dbReference type="ARBA" id="ARBA00022840"/>
    </source>
</evidence>
<evidence type="ECO:0000256" key="1">
    <source>
        <dbReference type="ARBA" id="ARBA00008894"/>
    </source>
</evidence>
<evidence type="ECO:0000256" key="4">
    <source>
        <dbReference type="ARBA" id="ARBA00022741"/>
    </source>
</evidence>
<feature type="domain" description="Disease resistance protein At4g27190-like leucine-rich repeats" evidence="9">
    <location>
        <begin position="821"/>
        <end position="920"/>
    </location>
</feature>
<dbReference type="GO" id="GO:0051707">
    <property type="term" value="P:response to other organism"/>
    <property type="evidence" value="ECO:0007669"/>
    <property type="project" value="UniProtKB-ARBA"/>
</dbReference>
<dbReference type="InterPro" id="IPR003591">
    <property type="entry name" value="Leu-rich_rpt_typical-subtyp"/>
</dbReference>
<dbReference type="AlphaFoldDB" id="A0A2G9HXD5"/>
<dbReference type="GO" id="GO:0006952">
    <property type="term" value="P:defense response"/>
    <property type="evidence" value="ECO:0007669"/>
    <property type="project" value="UniProtKB-KW"/>
</dbReference>
<keyword evidence="6" id="KW-0067">ATP-binding</keyword>
<feature type="coiled-coil region" evidence="7">
    <location>
        <begin position="28"/>
        <end position="91"/>
    </location>
</feature>
<dbReference type="Gene3D" id="3.40.50.300">
    <property type="entry name" value="P-loop containing nucleotide triphosphate hydrolases"/>
    <property type="match status" value="1"/>
</dbReference>
<dbReference type="Gene3D" id="1.10.8.430">
    <property type="entry name" value="Helical domain of apoptotic protease-activating factors"/>
    <property type="match status" value="1"/>
</dbReference>
<evidence type="ECO:0000259" key="10">
    <source>
        <dbReference type="Pfam" id="PF23559"/>
    </source>
</evidence>
<reference evidence="12" key="1">
    <citation type="journal article" date="2018" name="Gigascience">
        <title>Genome assembly of the Pink Ipe (Handroanthus impetiginosus, Bignoniaceae), a highly valued, ecologically keystone Neotropical timber forest tree.</title>
        <authorList>
            <person name="Silva-Junior O.B."/>
            <person name="Grattapaglia D."/>
            <person name="Novaes E."/>
            <person name="Collevatti R.G."/>
        </authorList>
    </citation>
    <scope>NUCLEOTIDE SEQUENCE [LARGE SCALE GENOMIC DNA]</scope>
    <source>
        <strain evidence="12">cv. UFG-1</strain>
    </source>
</reference>
<evidence type="ECO:0000256" key="3">
    <source>
        <dbReference type="ARBA" id="ARBA00022737"/>
    </source>
</evidence>
<evidence type="ECO:0000256" key="5">
    <source>
        <dbReference type="ARBA" id="ARBA00022821"/>
    </source>
</evidence>
<dbReference type="PRINTS" id="PR00364">
    <property type="entry name" value="DISEASERSIST"/>
</dbReference>
<evidence type="ECO:0000256" key="7">
    <source>
        <dbReference type="SAM" id="Coils"/>
    </source>
</evidence>
<feature type="domain" description="NB-ARC" evidence="8">
    <location>
        <begin position="150"/>
        <end position="307"/>
    </location>
</feature>
<dbReference type="InterPro" id="IPR001611">
    <property type="entry name" value="Leu-rich_rpt"/>
</dbReference>
<sequence>MLKQITDSFLSKVEEKLVEYGFDTSGDKTNLKSTFEDMRNNLKSLSDKAFDVENTIKEAEQYGKKKRKREVEKWLEQVKKIENQIRTLEREVQTEGFLRKFLTGDQATQLSANVNKLDEQSQHFGELLVDVYKTRGEPLLTTNLSGKMFKENLERIEKFLDSDKSSIGIYGMGGVGKTALAKHINNIILEKYQESRVCWITVSQDFSIKKLQDEIAHFVGLDLSDEDNEDKRAARLNRAIGNNFILILDDVWEKIYKEKLGDLLRLEGCRLILTTRSSEVCCQMGCQEKVEVKKLHANEAWDLFKQILEQDIALAPEIEEIAKNMVKVCDGLPLGTIVLAGSMRGETSIRVWRNELEKLRDPNMVQDDMEDEVFKVLKYSLHRLDLNHQLCFLYCSLYGEGFEINTEELVKRFISEELVDIRKSRKSQFDQGHSILNKLVKVCLLESVDQFSVKMHDLVRSMALKITKGKNLVFSKLYLKEIPNEGEWIRELEKVSLMNNNMIEIPDGMSPDCPKLTTLILSHNPLKFIPDSFFSKLGNLCLLDLSNTDIEKLPNSLSNLENLKALNLRGCRHLVDIPDLGKLKKLRELDLSHTRIEKAPLGMEELANLIFLSLIFVKSLKTLPEGLFLNFPLLQCLRLPYQIEAPVEEILRLNHLEQFWGGMKNVSDVCKFSRCRQSQLTSFVINVNGGVGDFGHWPGENYGNAVHLYHCDLKNEEEEDFSMLFHDKKFLRVQNCEGVRNFLLDVFLKLNKPSSLEQLDISKCGEMECFLTNEQFLTASQELDSCFFLLQTLKHIMLSELGNFIGVIQNVGVAIEPRLPQSAVFSSLRSLSITRCHKMRKLGLPLSEFQNLKEICISDCDKIEEIIEVREGEGRVVSLPKLRSLKLWDLPRLKSICNTMLFCGSIGLIHLQECRELKKLPLHFGLTSPSPPPTLNNILIWEEDKEWWESLEWEHPTHSHLLQPLVTFDSSHYSIG</sequence>
<dbReference type="OrthoDB" id="664960at2759"/>
<dbReference type="SMART" id="SM00369">
    <property type="entry name" value="LRR_TYP"/>
    <property type="match status" value="3"/>
</dbReference>
<dbReference type="Pfam" id="PF13855">
    <property type="entry name" value="LRR_8"/>
    <property type="match status" value="1"/>
</dbReference>
<comment type="caution">
    <text evidence="11">The sequence shown here is derived from an EMBL/GenBank/DDBJ whole genome shotgun (WGS) entry which is preliminary data.</text>
</comment>
<dbReference type="FunFam" id="1.10.8.430:FF:000003">
    <property type="entry name" value="Probable disease resistance protein At5g66910"/>
    <property type="match status" value="1"/>
</dbReference>
<evidence type="ECO:0000313" key="11">
    <source>
        <dbReference type="EMBL" id="PIN22143.1"/>
    </source>
</evidence>
<dbReference type="Pfam" id="PF23559">
    <property type="entry name" value="WHD_DRP"/>
    <property type="match status" value="1"/>
</dbReference>
<dbReference type="PANTHER" id="PTHR33463:SF187">
    <property type="entry name" value="AND NB-ARC DOMAIN DISEASE RESISTANCE PROTEIN, PUTATIVE-RELATED"/>
    <property type="match status" value="1"/>
</dbReference>
<comment type="similarity">
    <text evidence="1">Belongs to the disease resistance NB-LRR family.</text>
</comment>
<dbReference type="Gene3D" id="3.80.10.10">
    <property type="entry name" value="Ribonuclease Inhibitor"/>
    <property type="match status" value="2"/>
</dbReference>
<keyword evidence="12" id="KW-1185">Reference proteome</keyword>
<dbReference type="PROSITE" id="PS51450">
    <property type="entry name" value="LRR"/>
    <property type="match status" value="1"/>
</dbReference>
<dbReference type="SUPFAM" id="SSF52058">
    <property type="entry name" value="L domain-like"/>
    <property type="match status" value="1"/>
</dbReference>
<evidence type="ECO:0000256" key="2">
    <source>
        <dbReference type="ARBA" id="ARBA00022614"/>
    </source>
</evidence>
<name>A0A2G9HXD5_9LAMI</name>
<keyword evidence="3" id="KW-0677">Repeat</keyword>